<accession>A0A1R1LB84</accession>
<protein>
    <recommendedName>
        <fullName evidence="3">Molybdopterin synthase sulfur carrier subunit</fullName>
    </recommendedName>
</protein>
<comment type="caution">
    <text evidence="1">The sequence shown here is derived from an EMBL/GenBank/DDBJ whole genome shotgun (WGS) entry which is preliminary data.</text>
</comment>
<evidence type="ECO:0008006" key="3">
    <source>
        <dbReference type="Google" id="ProtNLM"/>
    </source>
</evidence>
<name>A0A1R1LB84_9MICC</name>
<gene>
    <name evidence="1" type="ORF">BKD30_07135</name>
</gene>
<dbReference type="SUPFAM" id="SSF54285">
    <property type="entry name" value="MoaD/ThiS"/>
    <property type="match status" value="1"/>
</dbReference>
<dbReference type="Proteomes" id="UP000187085">
    <property type="component" value="Unassembled WGS sequence"/>
</dbReference>
<sequence>MRVNYYAGAAAAAGTTTETVDDDGLTLGVLKQRLAVAHPPRSGQPHLADVLERSSFLLDGVAGRDDARSLDGVSAVDVLPPFAGG</sequence>
<organism evidence="1 2">
    <name type="scientific">Tersicoccus phoenicis</name>
    <dbReference type="NCBI Taxonomy" id="554083"/>
    <lineage>
        <taxon>Bacteria</taxon>
        <taxon>Bacillati</taxon>
        <taxon>Actinomycetota</taxon>
        <taxon>Actinomycetes</taxon>
        <taxon>Micrococcales</taxon>
        <taxon>Micrococcaceae</taxon>
        <taxon>Tersicoccus</taxon>
    </lineage>
</organism>
<dbReference type="STRING" id="554083.BKD30_07135"/>
<reference evidence="1 2" key="1">
    <citation type="submission" date="2016-12" db="EMBL/GenBank/DDBJ databases">
        <title>Draft genome of Tersicoccus phoenicis 1P05MA.</title>
        <authorList>
            <person name="Nakajima Y."/>
            <person name="Yoshizawa S."/>
            <person name="Nakamura K."/>
            <person name="Ogura Y."/>
            <person name="Hayashi T."/>
            <person name="Kogure K."/>
        </authorList>
    </citation>
    <scope>NUCLEOTIDE SEQUENCE [LARGE SCALE GENOMIC DNA]</scope>
    <source>
        <strain evidence="1 2">1p05MA</strain>
    </source>
</reference>
<dbReference type="Gene3D" id="3.10.20.30">
    <property type="match status" value="1"/>
</dbReference>
<evidence type="ECO:0000313" key="1">
    <source>
        <dbReference type="EMBL" id="OMH24782.1"/>
    </source>
</evidence>
<dbReference type="AlphaFoldDB" id="A0A1R1LB84"/>
<dbReference type="InterPro" id="IPR016155">
    <property type="entry name" value="Mopterin_synth/thiamin_S_b"/>
</dbReference>
<evidence type="ECO:0000313" key="2">
    <source>
        <dbReference type="Proteomes" id="UP000187085"/>
    </source>
</evidence>
<proteinExistence type="predicted"/>
<dbReference type="EMBL" id="MRDE01000046">
    <property type="protein sequence ID" value="OMH24782.1"/>
    <property type="molecule type" value="Genomic_DNA"/>
</dbReference>
<dbReference type="RefSeq" id="WP_076703546.1">
    <property type="nucleotide sequence ID" value="NZ_MRDE01000046.1"/>
</dbReference>
<dbReference type="InterPro" id="IPR012675">
    <property type="entry name" value="Beta-grasp_dom_sf"/>
</dbReference>
<keyword evidence="2" id="KW-1185">Reference proteome</keyword>